<dbReference type="AlphaFoldDB" id="A0A151GAI0"/>
<dbReference type="InterPro" id="IPR016181">
    <property type="entry name" value="Acyl_CoA_acyltransferase"/>
</dbReference>
<comment type="caution">
    <text evidence="2">The sequence shown here is derived from an EMBL/GenBank/DDBJ whole genome shotgun (WGS) entry which is preliminary data.</text>
</comment>
<dbReference type="PANTHER" id="PTHR42791:SF2">
    <property type="entry name" value="N-ACETYLTRANSFERASE DOMAIN-CONTAINING PROTEIN"/>
    <property type="match status" value="1"/>
</dbReference>
<protein>
    <recommendedName>
        <fullName evidence="1">N-acetyltransferase domain-containing protein</fullName>
    </recommendedName>
</protein>
<reference evidence="2 3" key="1">
    <citation type="journal article" date="2016" name="Sci. Rep.">
        <title>Insights into Adaptations to a Near-Obligate Nematode Endoparasitic Lifestyle from the Finished Genome of Drechmeria coniospora.</title>
        <authorList>
            <person name="Zhang L."/>
            <person name="Zhou Z."/>
            <person name="Guo Q."/>
            <person name="Fokkens L."/>
            <person name="Miskei M."/>
            <person name="Pocsi I."/>
            <person name="Zhang W."/>
            <person name="Chen M."/>
            <person name="Wang L."/>
            <person name="Sun Y."/>
            <person name="Donzelli B.G."/>
            <person name="Gibson D.M."/>
            <person name="Nelson D.R."/>
            <person name="Luo J.G."/>
            <person name="Rep M."/>
            <person name="Liu H."/>
            <person name="Yang S."/>
            <person name="Wang J."/>
            <person name="Krasnoff S.B."/>
            <person name="Xu Y."/>
            <person name="Molnar I."/>
            <person name="Lin M."/>
        </authorList>
    </citation>
    <scope>NUCLEOTIDE SEQUENCE [LARGE SCALE GENOMIC DNA]</scope>
    <source>
        <strain evidence="2 3">ARSEF 6962</strain>
    </source>
</reference>
<organism evidence="2 3">
    <name type="scientific">Drechmeria coniospora</name>
    <name type="common">Nematophagous fungus</name>
    <name type="synonym">Meria coniospora</name>
    <dbReference type="NCBI Taxonomy" id="98403"/>
    <lineage>
        <taxon>Eukaryota</taxon>
        <taxon>Fungi</taxon>
        <taxon>Dikarya</taxon>
        <taxon>Ascomycota</taxon>
        <taxon>Pezizomycotina</taxon>
        <taxon>Sordariomycetes</taxon>
        <taxon>Hypocreomycetidae</taxon>
        <taxon>Hypocreales</taxon>
        <taxon>Ophiocordycipitaceae</taxon>
        <taxon>Drechmeria</taxon>
    </lineage>
</organism>
<dbReference type="EMBL" id="LAYC01000003">
    <property type="protein sequence ID" value="KYK54081.1"/>
    <property type="molecule type" value="Genomic_DNA"/>
</dbReference>
<dbReference type="RefSeq" id="XP_040653433.1">
    <property type="nucleotide sequence ID" value="XM_040803329.1"/>
</dbReference>
<dbReference type="GeneID" id="63718680"/>
<accession>A0A151GAI0</accession>
<dbReference type="GO" id="GO:0016747">
    <property type="term" value="F:acyltransferase activity, transferring groups other than amino-acyl groups"/>
    <property type="evidence" value="ECO:0007669"/>
    <property type="project" value="InterPro"/>
</dbReference>
<name>A0A151GAI0_DRECN</name>
<sequence length="397" mass="43473">MRAHNRIRIHLHTKSFPGADVNGQKRDDMPAAAAVTRVMMMQAHDRIQIQIQVQSFLAPDVLHSSRRRDGMAMEPTFFHLETLDEDAWRQPAGFPSLNAESRAPSSLDCLAINEPLQKCTAPTKASNGRREAGGGRGMSGQCKYGIVVLLPFLARVEDDCIMPFACSAARLEDGPGLANAYISAFYGDAFHDTLVRGVPFDRQVAGVVCRFPRNFVNPAIHYRKVVDTGSGKIVSYAKWGLGNVDGVEVAEHLFGEDRVVPVEAERLAAMPCEEPEGLNGDFAEAFTAEVQAIRAEVLGSRPMLHLMMLGTVPTAQGQGVGTMQVQWGVDFADLHGLPCWAEASPHSLRILQRFGFETMGEVVCQVDDKHRGGSYIYTCLLREPRREGPTARSGPDA</sequence>
<evidence type="ECO:0000313" key="2">
    <source>
        <dbReference type="EMBL" id="KYK54081.1"/>
    </source>
</evidence>
<dbReference type="Gene3D" id="3.40.630.30">
    <property type="match status" value="1"/>
</dbReference>
<keyword evidence="3" id="KW-1185">Reference proteome</keyword>
<dbReference type="SUPFAM" id="SSF55729">
    <property type="entry name" value="Acyl-CoA N-acyltransferases (Nat)"/>
    <property type="match status" value="1"/>
</dbReference>
<dbReference type="Proteomes" id="UP000076580">
    <property type="component" value="Chromosome 03"/>
</dbReference>
<dbReference type="InterPro" id="IPR000182">
    <property type="entry name" value="GNAT_dom"/>
</dbReference>
<proteinExistence type="predicted"/>
<dbReference type="PROSITE" id="PS51186">
    <property type="entry name" value="GNAT"/>
    <property type="match status" value="1"/>
</dbReference>
<dbReference type="PANTHER" id="PTHR42791">
    <property type="entry name" value="GNAT FAMILY ACETYLTRANSFERASE"/>
    <property type="match status" value="1"/>
</dbReference>
<gene>
    <name evidence="2" type="ORF">DCS_06037</name>
</gene>
<feature type="domain" description="N-acetyltransferase" evidence="1">
    <location>
        <begin position="244"/>
        <end position="382"/>
    </location>
</feature>
<dbReference type="InterPro" id="IPR052523">
    <property type="entry name" value="Trichothecene_AcTrans"/>
</dbReference>
<evidence type="ECO:0000259" key="1">
    <source>
        <dbReference type="PROSITE" id="PS51186"/>
    </source>
</evidence>
<dbReference type="InParanoid" id="A0A151GAI0"/>
<evidence type="ECO:0000313" key="3">
    <source>
        <dbReference type="Proteomes" id="UP000076580"/>
    </source>
</evidence>